<reference evidence="2" key="1">
    <citation type="submission" date="2022-11" db="EMBL/GenBank/DDBJ databases">
        <authorList>
            <person name="Kikuchi T."/>
        </authorList>
    </citation>
    <scope>NUCLEOTIDE SEQUENCE</scope>
    <source>
        <strain evidence="2">PS1010</strain>
    </source>
</reference>
<dbReference type="Proteomes" id="UP001152747">
    <property type="component" value="Unassembled WGS sequence"/>
</dbReference>
<proteinExistence type="predicted"/>
<keyword evidence="3" id="KW-1185">Reference proteome</keyword>
<evidence type="ECO:0008006" key="4">
    <source>
        <dbReference type="Google" id="ProtNLM"/>
    </source>
</evidence>
<dbReference type="OrthoDB" id="5871362at2759"/>
<dbReference type="EMBL" id="CANHGI010000005">
    <property type="protein sequence ID" value="CAI5452693.1"/>
    <property type="molecule type" value="Genomic_DNA"/>
</dbReference>
<protein>
    <recommendedName>
        <fullName evidence="4">DUF19 domain-containing protein</fullName>
    </recommendedName>
</protein>
<evidence type="ECO:0000313" key="3">
    <source>
        <dbReference type="Proteomes" id="UP001152747"/>
    </source>
</evidence>
<gene>
    <name evidence="2" type="ORF">CAMP_LOCUS15330</name>
</gene>
<keyword evidence="1" id="KW-0732">Signal</keyword>
<name>A0A9P1N6A5_9PELO</name>
<sequence length="623" mass="69818">MGWICILLLAILLKDSYGCSENPTLCMMDLLKQWEEFRVKEKDAANVLVPVLYYSHTSLDILCNTYNILHNKCGIEKCENDPVASFVQRNFGYTCANSLKHQECIVKALVGSNCTGLIEEAPKIGGDLHCDKINQFVPCAEQIVKSECGQISYAMVMKTLQMYGCDEKIDIEKVDEFLNISEEHFVETTTILAEIRVTSEDPATSTVEVTTEGTSQEPSSSITEVSPTTTIVEETTSESLKSSTELINEVEGSGEEVIIKTTTTTQSAIRTRKPKRFRAENMTDCYSSILSDFGRFLKATPSSSFIRFPLFGLKPMEVDVLCSKREISQECVDHFCVGNCRHPPIKSFVDAQLNEVCRLKTSDDFELEFTCLQNVLVDTPECLTFINTTSPNRCDGHGHFRNCIGEKIGFGCRLITGFEVEEIESSGDEGSGSEIENGEKNSTEVVEKLNQEDFLLTSINETRNCTGDVKSIALGCLAPLLRLWTGIKANRKDTEGVFPIFQFSKIELLEICDSFINYRNCFQRTNSAICNSQPVVLFAEEHFGQVCTTQTIEASIRTHDCINALSHRDVTNCNRFSFGETLPGKRKCTKVRRYTKCLRKLVKESCGHLMLAHYDNIVDRFGC</sequence>
<evidence type="ECO:0000313" key="2">
    <source>
        <dbReference type="EMBL" id="CAI5452693.1"/>
    </source>
</evidence>
<comment type="caution">
    <text evidence="2">The sequence shown here is derived from an EMBL/GenBank/DDBJ whole genome shotgun (WGS) entry which is preliminary data.</text>
</comment>
<accession>A0A9P1N6A5</accession>
<feature type="chain" id="PRO_5040408896" description="DUF19 domain-containing protein" evidence="1">
    <location>
        <begin position="19"/>
        <end position="623"/>
    </location>
</feature>
<evidence type="ECO:0000256" key="1">
    <source>
        <dbReference type="SAM" id="SignalP"/>
    </source>
</evidence>
<feature type="signal peptide" evidence="1">
    <location>
        <begin position="1"/>
        <end position="18"/>
    </location>
</feature>
<organism evidence="2 3">
    <name type="scientific">Caenorhabditis angaria</name>
    <dbReference type="NCBI Taxonomy" id="860376"/>
    <lineage>
        <taxon>Eukaryota</taxon>
        <taxon>Metazoa</taxon>
        <taxon>Ecdysozoa</taxon>
        <taxon>Nematoda</taxon>
        <taxon>Chromadorea</taxon>
        <taxon>Rhabditida</taxon>
        <taxon>Rhabditina</taxon>
        <taxon>Rhabditomorpha</taxon>
        <taxon>Rhabditoidea</taxon>
        <taxon>Rhabditidae</taxon>
        <taxon>Peloderinae</taxon>
        <taxon>Caenorhabditis</taxon>
    </lineage>
</organism>
<dbReference type="AlphaFoldDB" id="A0A9P1N6A5"/>